<accession>A0AAD7BQT8</accession>
<reference evidence="2" key="1">
    <citation type="submission" date="2023-03" db="EMBL/GenBank/DDBJ databases">
        <title>Massive genome expansion in bonnet fungi (Mycena s.s.) driven by repeated elements and novel gene families across ecological guilds.</title>
        <authorList>
            <consortium name="Lawrence Berkeley National Laboratory"/>
            <person name="Harder C.B."/>
            <person name="Miyauchi S."/>
            <person name="Viragh M."/>
            <person name="Kuo A."/>
            <person name="Thoen E."/>
            <person name="Andreopoulos B."/>
            <person name="Lu D."/>
            <person name="Skrede I."/>
            <person name="Drula E."/>
            <person name="Henrissat B."/>
            <person name="Morin E."/>
            <person name="Kohler A."/>
            <person name="Barry K."/>
            <person name="LaButti K."/>
            <person name="Morin E."/>
            <person name="Salamov A."/>
            <person name="Lipzen A."/>
            <person name="Mereny Z."/>
            <person name="Hegedus B."/>
            <person name="Baldrian P."/>
            <person name="Stursova M."/>
            <person name="Weitz H."/>
            <person name="Taylor A."/>
            <person name="Grigoriev I.V."/>
            <person name="Nagy L.G."/>
            <person name="Martin F."/>
            <person name="Kauserud H."/>
        </authorList>
    </citation>
    <scope>NUCLEOTIDE SEQUENCE</scope>
    <source>
        <strain evidence="2">9284</strain>
    </source>
</reference>
<protein>
    <submittedName>
        <fullName evidence="2">Uncharacterized protein</fullName>
    </submittedName>
</protein>
<dbReference type="AlphaFoldDB" id="A0AAD7BQT8"/>
<evidence type="ECO:0000313" key="2">
    <source>
        <dbReference type="EMBL" id="KAJ7628334.1"/>
    </source>
</evidence>
<organism evidence="2 3">
    <name type="scientific">Roridomyces roridus</name>
    <dbReference type="NCBI Taxonomy" id="1738132"/>
    <lineage>
        <taxon>Eukaryota</taxon>
        <taxon>Fungi</taxon>
        <taxon>Dikarya</taxon>
        <taxon>Basidiomycota</taxon>
        <taxon>Agaricomycotina</taxon>
        <taxon>Agaricomycetes</taxon>
        <taxon>Agaricomycetidae</taxon>
        <taxon>Agaricales</taxon>
        <taxon>Marasmiineae</taxon>
        <taxon>Mycenaceae</taxon>
        <taxon>Roridomyces</taxon>
    </lineage>
</organism>
<evidence type="ECO:0000256" key="1">
    <source>
        <dbReference type="SAM" id="MobiDB-lite"/>
    </source>
</evidence>
<feature type="region of interest" description="Disordered" evidence="1">
    <location>
        <begin position="39"/>
        <end position="59"/>
    </location>
</feature>
<proteinExistence type="predicted"/>
<name>A0AAD7BQT8_9AGAR</name>
<gene>
    <name evidence="2" type="ORF">FB45DRAFT_36346</name>
</gene>
<dbReference type="Proteomes" id="UP001221142">
    <property type="component" value="Unassembled WGS sequence"/>
</dbReference>
<dbReference type="EMBL" id="JARKIF010000010">
    <property type="protein sequence ID" value="KAJ7628334.1"/>
    <property type="molecule type" value="Genomic_DNA"/>
</dbReference>
<comment type="caution">
    <text evidence="2">The sequence shown here is derived from an EMBL/GenBank/DDBJ whole genome shotgun (WGS) entry which is preliminary data.</text>
</comment>
<evidence type="ECO:0000313" key="3">
    <source>
        <dbReference type="Proteomes" id="UP001221142"/>
    </source>
</evidence>
<keyword evidence="3" id="KW-1185">Reference proteome</keyword>
<sequence>MINGPQRLHRPVALHEFNYNVDLHVASPFQSFQPGAGHPTMISHRTRPFPTSTRKTGARVRNLKRRKVTKVWRHDEPVGMGYAGGPKDAVILRQTYLVKHPLTGDNLKLVRRLREIRRRMPVQK</sequence>